<accession>A0A1A9ZCH1</accession>
<keyword evidence="2" id="KW-1185">Reference proteome</keyword>
<name>A0A1A9ZCH1_GLOPL</name>
<reference evidence="1" key="2">
    <citation type="submission" date="2020-05" db="UniProtKB">
        <authorList>
            <consortium name="EnsemblMetazoa"/>
        </authorList>
    </citation>
    <scope>IDENTIFICATION</scope>
    <source>
        <strain evidence="1">IAEA</strain>
    </source>
</reference>
<organism evidence="1 2">
    <name type="scientific">Glossina pallidipes</name>
    <name type="common">Tsetse fly</name>
    <dbReference type="NCBI Taxonomy" id="7398"/>
    <lineage>
        <taxon>Eukaryota</taxon>
        <taxon>Metazoa</taxon>
        <taxon>Ecdysozoa</taxon>
        <taxon>Arthropoda</taxon>
        <taxon>Hexapoda</taxon>
        <taxon>Insecta</taxon>
        <taxon>Pterygota</taxon>
        <taxon>Neoptera</taxon>
        <taxon>Endopterygota</taxon>
        <taxon>Diptera</taxon>
        <taxon>Brachycera</taxon>
        <taxon>Muscomorpha</taxon>
        <taxon>Hippoboscoidea</taxon>
        <taxon>Glossinidae</taxon>
        <taxon>Glossina</taxon>
    </lineage>
</organism>
<proteinExistence type="predicted"/>
<dbReference type="AlphaFoldDB" id="A0A1A9ZCH1"/>
<dbReference type="VEuPathDB" id="VectorBase:GPAI010507"/>
<evidence type="ECO:0000313" key="2">
    <source>
        <dbReference type="Proteomes" id="UP000092445"/>
    </source>
</evidence>
<evidence type="ECO:0000313" key="1">
    <source>
        <dbReference type="EnsemblMetazoa" id="GPAI010507-PA"/>
    </source>
</evidence>
<dbReference type="Proteomes" id="UP000092445">
    <property type="component" value="Unassembled WGS sequence"/>
</dbReference>
<dbReference type="EnsemblMetazoa" id="GPAI010507-RA">
    <property type="protein sequence ID" value="GPAI010507-PA"/>
    <property type="gene ID" value="GPAI010507"/>
</dbReference>
<sequence>MYDDGKTFFSKLERTLKFCYHLLLFDIGKEEPINIDVGKPVRNTDMKCSDSNYLRSNEDSITVSVGVMPFLSSRYYYKILLPMDKFACLKIDLCLVVYSPGFVEPPPRSTSPIMSGNFITSNFTEPTVHVRSLIEKLNFTLTTKKDTASNTNVTLRSRKDKNNSDSSIQQLIKVFCPFLVREYYDYN</sequence>
<protein>
    <submittedName>
        <fullName evidence="1">Uncharacterized protein</fullName>
    </submittedName>
</protein>
<reference evidence="2" key="1">
    <citation type="submission" date="2014-03" db="EMBL/GenBank/DDBJ databases">
        <authorList>
            <person name="Aksoy S."/>
            <person name="Warren W."/>
            <person name="Wilson R.K."/>
        </authorList>
    </citation>
    <scope>NUCLEOTIDE SEQUENCE [LARGE SCALE GENOMIC DNA]</scope>
    <source>
        <strain evidence="2">IAEA</strain>
    </source>
</reference>